<protein>
    <submittedName>
        <fullName evidence="1">Uncharacterized protein</fullName>
    </submittedName>
</protein>
<dbReference type="EMBL" id="DVHA01000288">
    <property type="protein sequence ID" value="HIR61663.1"/>
    <property type="molecule type" value="Genomic_DNA"/>
</dbReference>
<reference evidence="1" key="2">
    <citation type="journal article" date="2021" name="PeerJ">
        <title>Extensive microbial diversity within the chicken gut microbiome revealed by metagenomics and culture.</title>
        <authorList>
            <person name="Gilroy R."/>
            <person name="Ravi A."/>
            <person name="Getino M."/>
            <person name="Pursley I."/>
            <person name="Horton D.L."/>
            <person name="Alikhan N.F."/>
            <person name="Baker D."/>
            <person name="Gharbi K."/>
            <person name="Hall N."/>
            <person name="Watson M."/>
            <person name="Adriaenssens E.M."/>
            <person name="Foster-Nyarko E."/>
            <person name="Jarju S."/>
            <person name="Secka A."/>
            <person name="Antonio M."/>
            <person name="Oren A."/>
            <person name="Chaudhuri R.R."/>
            <person name="La Ragione R."/>
            <person name="Hildebrand F."/>
            <person name="Pallen M.J."/>
        </authorList>
    </citation>
    <scope>NUCLEOTIDE SEQUENCE</scope>
    <source>
        <strain evidence="1">CHK189-12415</strain>
    </source>
</reference>
<proteinExistence type="predicted"/>
<dbReference type="Proteomes" id="UP000824241">
    <property type="component" value="Unassembled WGS sequence"/>
</dbReference>
<comment type="caution">
    <text evidence="1">The sequence shown here is derived from an EMBL/GenBank/DDBJ whole genome shotgun (WGS) entry which is preliminary data.</text>
</comment>
<feature type="non-terminal residue" evidence="1">
    <location>
        <position position="1"/>
    </location>
</feature>
<organism evidence="1 2">
    <name type="scientific">Candidatus Faecivivens stercoravium</name>
    <dbReference type="NCBI Taxonomy" id="2840803"/>
    <lineage>
        <taxon>Bacteria</taxon>
        <taxon>Bacillati</taxon>
        <taxon>Bacillota</taxon>
        <taxon>Clostridia</taxon>
        <taxon>Eubacteriales</taxon>
        <taxon>Oscillospiraceae</taxon>
        <taxon>Oscillospiraceae incertae sedis</taxon>
        <taxon>Candidatus Faecivivens</taxon>
    </lineage>
</organism>
<dbReference type="AlphaFoldDB" id="A0A9D1DZ72"/>
<gene>
    <name evidence="1" type="ORF">IAB37_08835</name>
</gene>
<sequence length="48" mass="5475">LSRETKTYLEADLRLRGARILWGVLSGFARMVGQMLKNMLPERNSPAK</sequence>
<accession>A0A9D1DZ72</accession>
<evidence type="ECO:0000313" key="2">
    <source>
        <dbReference type="Proteomes" id="UP000824241"/>
    </source>
</evidence>
<evidence type="ECO:0000313" key="1">
    <source>
        <dbReference type="EMBL" id="HIR61663.1"/>
    </source>
</evidence>
<name>A0A9D1DZ72_9FIRM</name>
<reference evidence="1" key="1">
    <citation type="submission" date="2020-10" db="EMBL/GenBank/DDBJ databases">
        <authorList>
            <person name="Gilroy R."/>
        </authorList>
    </citation>
    <scope>NUCLEOTIDE SEQUENCE</scope>
    <source>
        <strain evidence="1">CHK189-12415</strain>
    </source>
</reference>